<protein>
    <recommendedName>
        <fullName evidence="7">Mce associated membrane protein</fullName>
    </recommendedName>
</protein>
<keyword evidence="6" id="KW-1185">Reference proteome</keyword>
<keyword evidence="4" id="KW-1133">Transmembrane helix</keyword>
<dbReference type="Proteomes" id="UP001635817">
    <property type="component" value="Unassembled WGS sequence"/>
</dbReference>
<feature type="transmembrane region" description="Helical" evidence="4">
    <location>
        <begin position="75"/>
        <end position="98"/>
    </location>
</feature>
<dbReference type="RefSeq" id="WP_409550741.1">
    <property type="nucleotide sequence ID" value="NZ_JBKBDE010000005.1"/>
</dbReference>
<evidence type="ECO:0000256" key="4">
    <source>
        <dbReference type="SAM" id="Phobius"/>
    </source>
</evidence>
<feature type="compositionally biased region" description="Acidic residues" evidence="3">
    <location>
        <begin position="40"/>
        <end position="51"/>
    </location>
</feature>
<evidence type="ECO:0000313" key="6">
    <source>
        <dbReference type="Proteomes" id="UP001635817"/>
    </source>
</evidence>
<evidence type="ECO:0000256" key="2">
    <source>
        <dbReference type="ARBA" id="ARBA00023136"/>
    </source>
</evidence>
<keyword evidence="4" id="KW-0812">Transmembrane</keyword>
<accession>A0ABW9LW49</accession>
<evidence type="ECO:0000256" key="1">
    <source>
        <dbReference type="ARBA" id="ARBA00004370"/>
    </source>
</evidence>
<sequence length="229" mass="24044">MIRRGGKPADVSDPSDVDEVADNLEGDAADDSVPAREVAEEQAEDREDEDPTASAPDSSQGVVAGRRRPQGLSRLVAFGLLPALMLVLGSAAGFLSYYDRTARVSQAAAQSSMQAARDATVELLSYTPDNAKEKLTAARDLLTGDFREAYTSLTNDVVIPGAEQKRISATATVPAVSTTSASASRAVVLVFVNQSVVIGNDAPSETASAVEVTLDKSGDRWLISGFEPK</sequence>
<feature type="region of interest" description="Disordered" evidence="3">
    <location>
        <begin position="1"/>
        <end position="66"/>
    </location>
</feature>
<organism evidence="5 6">
    <name type="scientific">Mycolicibacterium septicum</name>
    <dbReference type="NCBI Taxonomy" id="98668"/>
    <lineage>
        <taxon>Bacteria</taxon>
        <taxon>Bacillati</taxon>
        <taxon>Actinomycetota</taxon>
        <taxon>Actinomycetes</taxon>
        <taxon>Mycobacteriales</taxon>
        <taxon>Mycobacteriaceae</taxon>
        <taxon>Mycolicibacterium</taxon>
    </lineage>
</organism>
<proteinExistence type="predicted"/>
<comment type="caution">
    <text evidence="5">The sequence shown here is derived from an EMBL/GenBank/DDBJ whole genome shotgun (WGS) entry which is preliminary data.</text>
</comment>
<dbReference type="PANTHER" id="PTHR37042">
    <property type="entry name" value="OUTER MEMBRANE PROTEIN RV1973"/>
    <property type="match status" value="1"/>
</dbReference>
<feature type="compositionally biased region" description="Acidic residues" evidence="3">
    <location>
        <begin position="13"/>
        <end position="30"/>
    </location>
</feature>
<dbReference type="PANTHER" id="PTHR37042:SF4">
    <property type="entry name" value="OUTER MEMBRANE PROTEIN RV1973"/>
    <property type="match status" value="1"/>
</dbReference>
<gene>
    <name evidence="5" type="ORF">ACK4CP_17725</name>
</gene>
<name>A0ABW9LW49_9MYCO</name>
<dbReference type="EMBL" id="JBKBDE010000005">
    <property type="protein sequence ID" value="MFN6552246.1"/>
    <property type="molecule type" value="Genomic_DNA"/>
</dbReference>
<comment type="subcellular location">
    <subcellularLocation>
        <location evidence="1">Membrane</location>
    </subcellularLocation>
</comment>
<evidence type="ECO:0000313" key="5">
    <source>
        <dbReference type="EMBL" id="MFN6552246.1"/>
    </source>
</evidence>
<reference evidence="5 6" key="1">
    <citation type="submission" date="2024-12" db="EMBL/GenBank/DDBJ databases">
        <title>The coexistence of Mycolicibacterium septicum and Mycolicibacterium nivoides in clinical samples.</title>
        <authorList>
            <person name="Wang C."/>
            <person name="Feng Y."/>
            <person name="Zong Z."/>
        </authorList>
    </citation>
    <scope>NUCLEOTIDE SEQUENCE [LARGE SCALE GENOMIC DNA]</scope>
    <source>
        <strain evidence="5 6">120310</strain>
    </source>
</reference>
<keyword evidence="2 4" id="KW-0472">Membrane</keyword>
<evidence type="ECO:0000256" key="3">
    <source>
        <dbReference type="SAM" id="MobiDB-lite"/>
    </source>
</evidence>
<evidence type="ECO:0008006" key="7">
    <source>
        <dbReference type="Google" id="ProtNLM"/>
    </source>
</evidence>